<organism evidence="1 2">
    <name type="scientific">Flavobacterium ginsengiterrae</name>
    <dbReference type="NCBI Taxonomy" id="871695"/>
    <lineage>
        <taxon>Bacteria</taxon>
        <taxon>Pseudomonadati</taxon>
        <taxon>Bacteroidota</taxon>
        <taxon>Flavobacteriia</taxon>
        <taxon>Flavobacteriales</taxon>
        <taxon>Flavobacteriaceae</taxon>
        <taxon>Flavobacterium</taxon>
    </lineage>
</organism>
<proteinExistence type="predicted"/>
<comment type="caution">
    <text evidence="1">The sequence shown here is derived from an EMBL/GenBank/DDBJ whole genome shotgun (WGS) entry which is preliminary data.</text>
</comment>
<keyword evidence="2" id="KW-1185">Reference proteome</keyword>
<evidence type="ECO:0000313" key="1">
    <source>
        <dbReference type="EMBL" id="GAA3770579.1"/>
    </source>
</evidence>
<sequence length="191" mass="22011">MVKFFIQEIKLFKMEEINRLISASKDKKYYSHSIKNLSDKKLAKLEKLALKLEEAGAENPLNWAFSEIEEDIPQFGRFLILKNFYDIIQSTESNISLAKDFDSEAEKKYSEIKNIVGEEKLNVFLKTFSKGIISNVIDFLDDGNCSSDNEIGWALVKTDKEGNLTKKIISGLHEDFPDFEEELKRKEDKGI</sequence>
<evidence type="ECO:0000313" key="2">
    <source>
        <dbReference type="Proteomes" id="UP001500748"/>
    </source>
</evidence>
<gene>
    <name evidence="1" type="ORF">GCM10022423_25530</name>
</gene>
<accession>A0ABP7GPA3</accession>
<dbReference type="EMBL" id="BAABDU010000004">
    <property type="protein sequence ID" value="GAA3770579.1"/>
    <property type="molecule type" value="Genomic_DNA"/>
</dbReference>
<reference evidence="2" key="1">
    <citation type="journal article" date="2019" name="Int. J. Syst. Evol. Microbiol.">
        <title>The Global Catalogue of Microorganisms (GCM) 10K type strain sequencing project: providing services to taxonomists for standard genome sequencing and annotation.</title>
        <authorList>
            <consortium name="The Broad Institute Genomics Platform"/>
            <consortium name="The Broad Institute Genome Sequencing Center for Infectious Disease"/>
            <person name="Wu L."/>
            <person name="Ma J."/>
        </authorList>
    </citation>
    <scope>NUCLEOTIDE SEQUENCE [LARGE SCALE GENOMIC DNA]</scope>
    <source>
        <strain evidence="2">JCM 17337</strain>
    </source>
</reference>
<protein>
    <submittedName>
        <fullName evidence="1">Uncharacterized protein</fullName>
    </submittedName>
</protein>
<name>A0ABP7GPA3_9FLAO</name>
<dbReference type="Proteomes" id="UP001500748">
    <property type="component" value="Unassembled WGS sequence"/>
</dbReference>